<evidence type="ECO:0000313" key="3">
    <source>
        <dbReference type="Proteomes" id="UP001369815"/>
    </source>
</evidence>
<gene>
    <name evidence="2" type="ORF">Daesc_009441</name>
</gene>
<feature type="region of interest" description="Disordered" evidence="1">
    <location>
        <begin position="1"/>
        <end position="49"/>
    </location>
</feature>
<comment type="caution">
    <text evidence="2">The sequence shown here is derived from an EMBL/GenBank/DDBJ whole genome shotgun (WGS) entry which is preliminary data.</text>
</comment>
<evidence type="ECO:0000256" key="1">
    <source>
        <dbReference type="SAM" id="MobiDB-lite"/>
    </source>
</evidence>
<reference evidence="2 3" key="1">
    <citation type="journal article" date="2024" name="Front Chem Biol">
        <title>Unveiling the potential of Daldinia eschscholtzii MFLUCC 19-0629 through bioactivity and bioinformatics studies for enhanced sustainable agriculture production.</title>
        <authorList>
            <person name="Brooks S."/>
            <person name="Weaver J.A."/>
            <person name="Klomchit A."/>
            <person name="Alharthi S.A."/>
            <person name="Onlamun T."/>
            <person name="Nurani R."/>
            <person name="Vong T.K."/>
            <person name="Alberti F."/>
            <person name="Greco C."/>
        </authorList>
    </citation>
    <scope>NUCLEOTIDE SEQUENCE [LARGE SCALE GENOMIC DNA]</scope>
    <source>
        <strain evidence="2">MFLUCC 19-0629</strain>
    </source>
</reference>
<name>A0AAX6MAB8_9PEZI</name>
<sequence>MSKRKCDQLEELGSEVSWSHQPQKRLKPDATDEDIEMEDATDGSKGSDSGAYGWELGRVGYSNNIIDMYPEEMTRTLDIPRSWGERFGRPSPSPTHESTDYEYYIMAFSPAGHINCGHGGHDNTVVTEGFKILGKYSDIKAANFRVIQIYYDYLRTRTGCEFPRVEMVKEREIRPPGEQSWWIGDNGVLRLRFSDTNPSNLLLVWVLKHWARI</sequence>
<keyword evidence="3" id="KW-1185">Reference proteome</keyword>
<organism evidence="2 3">
    <name type="scientific">Daldinia eschscholtzii</name>
    <dbReference type="NCBI Taxonomy" id="292717"/>
    <lineage>
        <taxon>Eukaryota</taxon>
        <taxon>Fungi</taxon>
        <taxon>Dikarya</taxon>
        <taxon>Ascomycota</taxon>
        <taxon>Pezizomycotina</taxon>
        <taxon>Sordariomycetes</taxon>
        <taxon>Xylariomycetidae</taxon>
        <taxon>Xylariales</taxon>
        <taxon>Hypoxylaceae</taxon>
        <taxon>Daldinia</taxon>
    </lineage>
</organism>
<protein>
    <submittedName>
        <fullName evidence="2">Uncharacterized protein</fullName>
    </submittedName>
</protein>
<feature type="compositionally biased region" description="Acidic residues" evidence="1">
    <location>
        <begin position="31"/>
        <end position="41"/>
    </location>
</feature>
<proteinExistence type="predicted"/>
<dbReference type="Proteomes" id="UP001369815">
    <property type="component" value="Unassembled WGS sequence"/>
</dbReference>
<evidence type="ECO:0000313" key="2">
    <source>
        <dbReference type="EMBL" id="KAK6949366.1"/>
    </source>
</evidence>
<dbReference type="AlphaFoldDB" id="A0AAX6MAB8"/>
<dbReference type="EMBL" id="JBANMG010000009">
    <property type="protein sequence ID" value="KAK6949366.1"/>
    <property type="molecule type" value="Genomic_DNA"/>
</dbReference>
<accession>A0AAX6MAB8</accession>